<feature type="domain" description="Aminotransferase class I/classII large" evidence="5">
    <location>
        <begin position="8"/>
        <end position="333"/>
    </location>
</feature>
<dbReference type="Pfam" id="PF00155">
    <property type="entry name" value="Aminotran_1_2"/>
    <property type="match status" value="1"/>
</dbReference>
<dbReference type="CDD" id="cd00609">
    <property type="entry name" value="AAT_like"/>
    <property type="match status" value="1"/>
</dbReference>
<keyword evidence="4" id="KW-0663">Pyridoxal phosphate</keyword>
<dbReference type="InterPro" id="IPR015422">
    <property type="entry name" value="PyrdxlP-dep_Trfase_small"/>
</dbReference>
<dbReference type="GO" id="GO:0008483">
    <property type="term" value="F:transaminase activity"/>
    <property type="evidence" value="ECO:0007669"/>
    <property type="project" value="UniProtKB-KW"/>
</dbReference>
<dbReference type="EMBL" id="UINC01001216">
    <property type="protein sequence ID" value="SUZ74557.1"/>
    <property type="molecule type" value="Genomic_DNA"/>
</dbReference>
<gene>
    <name evidence="6" type="ORF">METZ01_LOCUS27411</name>
</gene>
<dbReference type="SUPFAM" id="SSF53383">
    <property type="entry name" value="PLP-dependent transferases"/>
    <property type="match status" value="1"/>
</dbReference>
<reference evidence="6" key="1">
    <citation type="submission" date="2018-05" db="EMBL/GenBank/DDBJ databases">
        <authorList>
            <person name="Lanie J.A."/>
            <person name="Ng W.-L."/>
            <person name="Kazmierczak K.M."/>
            <person name="Andrzejewski T.M."/>
            <person name="Davidsen T.M."/>
            <person name="Wayne K.J."/>
            <person name="Tettelin H."/>
            <person name="Glass J.I."/>
            <person name="Rusch D."/>
            <person name="Podicherti R."/>
            <person name="Tsui H.-C.T."/>
            <person name="Winkler M.E."/>
        </authorList>
    </citation>
    <scope>NUCLEOTIDE SEQUENCE</scope>
</reference>
<dbReference type="Gene3D" id="3.40.640.10">
    <property type="entry name" value="Type I PLP-dependent aspartate aminotransferase-like (Major domain)"/>
    <property type="match status" value="1"/>
</dbReference>
<evidence type="ECO:0000256" key="3">
    <source>
        <dbReference type="ARBA" id="ARBA00022679"/>
    </source>
</evidence>
<dbReference type="InterPro" id="IPR015421">
    <property type="entry name" value="PyrdxlP-dep_Trfase_major"/>
</dbReference>
<dbReference type="GO" id="GO:1901605">
    <property type="term" value="P:alpha-amino acid metabolic process"/>
    <property type="evidence" value="ECO:0007669"/>
    <property type="project" value="TreeGrafter"/>
</dbReference>
<name>A0A381Q943_9ZZZZ</name>
<proteinExistence type="predicted"/>
<dbReference type="InterPro" id="IPR050859">
    <property type="entry name" value="Class-I_PLP-dep_aminotransf"/>
</dbReference>
<evidence type="ECO:0000259" key="5">
    <source>
        <dbReference type="Pfam" id="PF00155"/>
    </source>
</evidence>
<protein>
    <recommendedName>
        <fullName evidence="5">Aminotransferase class I/classII large domain-containing protein</fullName>
    </recommendedName>
</protein>
<evidence type="ECO:0000256" key="4">
    <source>
        <dbReference type="ARBA" id="ARBA00022898"/>
    </source>
</evidence>
<dbReference type="AlphaFoldDB" id="A0A381Q943"/>
<keyword evidence="3" id="KW-0808">Transferase</keyword>
<dbReference type="GO" id="GO:0030170">
    <property type="term" value="F:pyridoxal phosphate binding"/>
    <property type="evidence" value="ECO:0007669"/>
    <property type="project" value="InterPro"/>
</dbReference>
<dbReference type="PANTHER" id="PTHR42790:SF19">
    <property type="entry name" value="KYNURENINE_ALPHA-AMINOADIPATE AMINOTRANSFERASE, MITOCHONDRIAL"/>
    <property type="match status" value="1"/>
</dbReference>
<dbReference type="PANTHER" id="PTHR42790">
    <property type="entry name" value="AMINOTRANSFERASE"/>
    <property type="match status" value="1"/>
</dbReference>
<organism evidence="6">
    <name type="scientific">marine metagenome</name>
    <dbReference type="NCBI Taxonomy" id="408172"/>
    <lineage>
        <taxon>unclassified sequences</taxon>
        <taxon>metagenomes</taxon>
        <taxon>ecological metagenomes</taxon>
    </lineage>
</organism>
<sequence>MQRAATVAIEREYEALTNYHGRLGHPELRAIMATRESEREGVSVSPDAIALMNGSMQAVTLTAEALTHPGDTIICEEFTYSGTISAYRSLGIEMVGLPLDNDGMRVDLLESTLDRLGPKRKPKFIYALTTYQNPSGTVMSLDRRQQLIRIAENYDIPIVEDNCYGDVHFDGDKPSALYALSDYAKIIYLCSLSKILAPGLRLGYLLARPPMFDQILERRHDAGGNYLAAAIVAELYRDGVWSLTDHLNESLRVKKNLVVDGLADELDDICAWSDPAGGLFVWLRYPEDVDQRKLTELTAARNVYFAPGANFHITGDDRPYLRLAFGHVPDQDIRDGIPLLAQCIREARTSNAAKEFDNLYD</sequence>
<dbReference type="Gene3D" id="3.90.1150.10">
    <property type="entry name" value="Aspartate Aminotransferase, domain 1"/>
    <property type="match status" value="1"/>
</dbReference>
<evidence type="ECO:0000256" key="1">
    <source>
        <dbReference type="ARBA" id="ARBA00001933"/>
    </source>
</evidence>
<keyword evidence="2" id="KW-0032">Aminotransferase</keyword>
<evidence type="ECO:0000313" key="6">
    <source>
        <dbReference type="EMBL" id="SUZ74557.1"/>
    </source>
</evidence>
<comment type="cofactor">
    <cofactor evidence="1">
        <name>pyridoxal 5'-phosphate</name>
        <dbReference type="ChEBI" id="CHEBI:597326"/>
    </cofactor>
</comment>
<dbReference type="InterPro" id="IPR015424">
    <property type="entry name" value="PyrdxlP-dep_Trfase"/>
</dbReference>
<dbReference type="InterPro" id="IPR004839">
    <property type="entry name" value="Aminotransferase_I/II_large"/>
</dbReference>
<accession>A0A381Q943</accession>
<evidence type="ECO:0000256" key="2">
    <source>
        <dbReference type="ARBA" id="ARBA00022576"/>
    </source>
</evidence>